<evidence type="ECO:0000256" key="4">
    <source>
        <dbReference type="ARBA" id="ARBA00023002"/>
    </source>
</evidence>
<dbReference type="Pfam" id="PF01266">
    <property type="entry name" value="DAO"/>
    <property type="match status" value="1"/>
</dbReference>
<comment type="cofactor">
    <cofactor evidence="1">
        <name>FAD</name>
        <dbReference type="ChEBI" id="CHEBI:57692"/>
    </cofactor>
</comment>
<dbReference type="Proteomes" id="UP001596353">
    <property type="component" value="Unassembled WGS sequence"/>
</dbReference>
<organism evidence="6 7">
    <name type="scientific">Sulfitobacter porphyrae</name>
    <dbReference type="NCBI Taxonomy" id="1246864"/>
    <lineage>
        <taxon>Bacteria</taxon>
        <taxon>Pseudomonadati</taxon>
        <taxon>Pseudomonadota</taxon>
        <taxon>Alphaproteobacteria</taxon>
        <taxon>Rhodobacterales</taxon>
        <taxon>Roseobacteraceae</taxon>
        <taxon>Sulfitobacter</taxon>
    </lineage>
</organism>
<comment type="caution">
    <text evidence="6">The sequence shown here is derived from an EMBL/GenBank/DDBJ whole genome shotgun (WGS) entry which is preliminary data.</text>
</comment>
<accession>A0ABW2B1D3</accession>
<reference evidence="7" key="1">
    <citation type="journal article" date="2019" name="Int. J. Syst. Evol. Microbiol.">
        <title>The Global Catalogue of Microorganisms (GCM) 10K type strain sequencing project: providing services to taxonomists for standard genome sequencing and annotation.</title>
        <authorList>
            <consortium name="The Broad Institute Genomics Platform"/>
            <consortium name="The Broad Institute Genome Sequencing Center for Infectious Disease"/>
            <person name="Wu L."/>
            <person name="Ma J."/>
        </authorList>
    </citation>
    <scope>NUCLEOTIDE SEQUENCE [LARGE SCALE GENOMIC DNA]</scope>
    <source>
        <strain evidence="7">CCUG 66188</strain>
    </source>
</reference>
<evidence type="ECO:0000256" key="3">
    <source>
        <dbReference type="ARBA" id="ARBA00022827"/>
    </source>
</evidence>
<evidence type="ECO:0000256" key="1">
    <source>
        <dbReference type="ARBA" id="ARBA00001974"/>
    </source>
</evidence>
<dbReference type="InterPro" id="IPR045170">
    <property type="entry name" value="MTOX"/>
</dbReference>
<dbReference type="EMBL" id="JBHSWG010000001">
    <property type="protein sequence ID" value="MFC6759485.1"/>
    <property type="molecule type" value="Genomic_DNA"/>
</dbReference>
<dbReference type="Gene3D" id="3.30.9.10">
    <property type="entry name" value="D-Amino Acid Oxidase, subunit A, domain 2"/>
    <property type="match status" value="1"/>
</dbReference>
<protein>
    <submittedName>
        <fullName evidence="6">NAD(P)/FAD-dependent oxidoreductase</fullName>
        <ecNumber evidence="6">1.-.-.-</ecNumber>
    </submittedName>
</protein>
<keyword evidence="2" id="KW-0285">Flavoprotein</keyword>
<feature type="domain" description="FAD dependent oxidoreductase" evidence="5">
    <location>
        <begin position="3"/>
        <end position="71"/>
    </location>
</feature>
<evidence type="ECO:0000313" key="6">
    <source>
        <dbReference type="EMBL" id="MFC6759485.1"/>
    </source>
</evidence>
<keyword evidence="3" id="KW-0274">FAD</keyword>
<gene>
    <name evidence="6" type="ORF">ACFQFQ_08265</name>
</gene>
<dbReference type="PANTHER" id="PTHR10961">
    <property type="entry name" value="PEROXISOMAL SARCOSINE OXIDASE"/>
    <property type="match status" value="1"/>
</dbReference>
<evidence type="ECO:0000256" key="2">
    <source>
        <dbReference type="ARBA" id="ARBA00022630"/>
    </source>
</evidence>
<proteinExistence type="predicted"/>
<dbReference type="EC" id="1.-.-.-" evidence="6"/>
<dbReference type="InterPro" id="IPR006076">
    <property type="entry name" value="FAD-dep_OxRdtase"/>
</dbReference>
<dbReference type="GO" id="GO:0016491">
    <property type="term" value="F:oxidoreductase activity"/>
    <property type="evidence" value="ECO:0007669"/>
    <property type="project" value="UniProtKB-KW"/>
</dbReference>
<evidence type="ECO:0000259" key="5">
    <source>
        <dbReference type="Pfam" id="PF01266"/>
    </source>
</evidence>
<dbReference type="Gene3D" id="3.50.50.60">
    <property type="entry name" value="FAD/NAD(P)-binding domain"/>
    <property type="match status" value="1"/>
</dbReference>
<keyword evidence="4 6" id="KW-0560">Oxidoreductase</keyword>
<keyword evidence="7" id="KW-1185">Reference proteome</keyword>
<dbReference type="SUPFAM" id="SSF51905">
    <property type="entry name" value="FAD/NAD(P)-binding domain"/>
    <property type="match status" value="1"/>
</dbReference>
<dbReference type="PANTHER" id="PTHR10961:SF46">
    <property type="entry name" value="PEROXISOMAL SARCOSINE OXIDASE"/>
    <property type="match status" value="1"/>
</dbReference>
<sequence>MNRACRGFEARYPELGPVKVKAAWAGMIDTMPDIVPVIDRSPDIEGLVIGTGMSGHGFGIGPGVGRCLAALVTGGELGHDLSRFRASRFTDGSAIRLPPL</sequence>
<dbReference type="InterPro" id="IPR036188">
    <property type="entry name" value="FAD/NAD-bd_sf"/>
</dbReference>
<name>A0ABW2B1D3_9RHOB</name>
<evidence type="ECO:0000313" key="7">
    <source>
        <dbReference type="Proteomes" id="UP001596353"/>
    </source>
</evidence>